<dbReference type="EC" id="3.6.1.43" evidence="6"/>
<dbReference type="InterPro" id="IPR039667">
    <property type="entry name" value="Dolichyldiphosphatase_PAP2"/>
</dbReference>
<evidence type="ECO:0000256" key="1">
    <source>
        <dbReference type="ARBA" id="ARBA00004141"/>
    </source>
</evidence>
<dbReference type="OrthoDB" id="302705at2759"/>
<evidence type="ECO:0000313" key="8">
    <source>
        <dbReference type="EMBL" id="KAG0261972.1"/>
    </source>
</evidence>
<dbReference type="GO" id="GO:0008610">
    <property type="term" value="P:lipid biosynthetic process"/>
    <property type="evidence" value="ECO:0007669"/>
    <property type="project" value="TreeGrafter"/>
</dbReference>
<keyword evidence="4 6" id="KW-1133">Transmembrane helix</keyword>
<evidence type="ECO:0000313" key="9">
    <source>
        <dbReference type="Proteomes" id="UP000807716"/>
    </source>
</evidence>
<dbReference type="Proteomes" id="UP000807716">
    <property type="component" value="Unassembled WGS sequence"/>
</dbReference>
<keyword evidence="6" id="KW-0256">Endoplasmic reticulum</keyword>
<evidence type="ECO:0000259" key="7">
    <source>
        <dbReference type="SMART" id="SM00014"/>
    </source>
</evidence>
<feature type="transmembrane region" description="Helical" evidence="6">
    <location>
        <begin position="164"/>
        <end position="186"/>
    </location>
</feature>
<dbReference type="PANTHER" id="PTHR11247">
    <property type="entry name" value="PALMITOYL-PROTEIN THIOESTERASE/DOLICHYLDIPHOSPHATASE 1"/>
    <property type="match status" value="1"/>
</dbReference>
<comment type="pathway">
    <text evidence="6">Protein modification; protein glycosylation.</text>
</comment>
<name>A0A9P6Q922_9FUNG</name>
<keyword evidence="3 6" id="KW-0378">Hydrolase</keyword>
<feature type="domain" description="Phosphatidic acid phosphatase type 2/haloperoxidase" evidence="7">
    <location>
        <begin position="68"/>
        <end position="179"/>
    </location>
</feature>
<accession>A0A9P6Q922</accession>
<dbReference type="AlphaFoldDB" id="A0A9P6Q922"/>
<comment type="caution">
    <text evidence="8">The sequence shown here is derived from an EMBL/GenBank/DDBJ whole genome shotgun (WGS) entry which is preliminary data.</text>
</comment>
<dbReference type="GO" id="GO:0006487">
    <property type="term" value="P:protein N-linked glycosylation"/>
    <property type="evidence" value="ECO:0007669"/>
    <property type="project" value="UniProtKB-UniRule"/>
</dbReference>
<keyword evidence="5 6" id="KW-0472">Membrane</keyword>
<dbReference type="Pfam" id="PF01569">
    <property type="entry name" value="PAP2"/>
    <property type="match status" value="1"/>
</dbReference>
<dbReference type="CDD" id="cd03382">
    <property type="entry name" value="PAP2_dolichyldiphosphatase"/>
    <property type="match status" value="1"/>
</dbReference>
<comment type="function">
    <text evidence="6">Required for efficient N-glycosylation. Necessary for maintaining optimal levels of dolichol-linked oligosaccharides. Hydrolyzes dolichyl pyrophosphate at a very high rate and dolichyl monophosphate at a much lower rate. Does not act on phosphatidate.</text>
</comment>
<comment type="similarity">
    <text evidence="6">Belongs to the dolichyldiphosphatase family.</text>
</comment>
<dbReference type="GO" id="GO:0005789">
    <property type="term" value="C:endoplasmic reticulum membrane"/>
    <property type="evidence" value="ECO:0007669"/>
    <property type="project" value="UniProtKB-SubCell"/>
</dbReference>
<protein>
    <recommendedName>
        <fullName evidence="6">Dolichyldiphosphatase</fullName>
        <ecNumber evidence="6">3.6.1.43</ecNumber>
    </recommendedName>
</protein>
<evidence type="ECO:0000256" key="2">
    <source>
        <dbReference type="ARBA" id="ARBA00022692"/>
    </source>
</evidence>
<reference evidence="8" key="1">
    <citation type="journal article" date="2020" name="Fungal Divers.">
        <title>Resolving the Mortierellaceae phylogeny through synthesis of multi-gene phylogenetics and phylogenomics.</title>
        <authorList>
            <person name="Vandepol N."/>
            <person name="Liber J."/>
            <person name="Desiro A."/>
            <person name="Na H."/>
            <person name="Kennedy M."/>
            <person name="Barry K."/>
            <person name="Grigoriev I.V."/>
            <person name="Miller A.N."/>
            <person name="O'Donnell K."/>
            <person name="Stajich J.E."/>
            <person name="Bonito G."/>
        </authorList>
    </citation>
    <scope>NUCLEOTIDE SEQUENCE</scope>
    <source>
        <strain evidence="8">BC1065</strain>
    </source>
</reference>
<organism evidence="8 9">
    <name type="scientific">Actinomortierella ambigua</name>
    <dbReference type="NCBI Taxonomy" id="1343610"/>
    <lineage>
        <taxon>Eukaryota</taxon>
        <taxon>Fungi</taxon>
        <taxon>Fungi incertae sedis</taxon>
        <taxon>Mucoromycota</taxon>
        <taxon>Mortierellomycotina</taxon>
        <taxon>Mortierellomycetes</taxon>
        <taxon>Mortierellales</taxon>
        <taxon>Mortierellaceae</taxon>
        <taxon>Actinomortierella</taxon>
    </lineage>
</organism>
<evidence type="ECO:0000256" key="6">
    <source>
        <dbReference type="RuleBase" id="RU367078"/>
    </source>
</evidence>
<evidence type="ECO:0000256" key="3">
    <source>
        <dbReference type="ARBA" id="ARBA00022801"/>
    </source>
</evidence>
<keyword evidence="2 6" id="KW-0812">Transmembrane</keyword>
<feature type="transmembrane region" description="Helical" evidence="6">
    <location>
        <begin position="41"/>
        <end position="59"/>
    </location>
</feature>
<feature type="transmembrane region" description="Helical" evidence="6">
    <location>
        <begin position="131"/>
        <end position="152"/>
    </location>
</feature>
<dbReference type="Gene3D" id="1.20.144.10">
    <property type="entry name" value="Phosphatidic acid phosphatase type 2/haloperoxidase"/>
    <property type="match status" value="1"/>
</dbReference>
<dbReference type="InterPro" id="IPR036938">
    <property type="entry name" value="PAP2/HPO_sf"/>
</dbReference>
<evidence type="ECO:0000256" key="4">
    <source>
        <dbReference type="ARBA" id="ARBA00022989"/>
    </source>
</evidence>
<dbReference type="EMBL" id="JAAAJB010000201">
    <property type="protein sequence ID" value="KAG0261972.1"/>
    <property type="molecule type" value="Genomic_DNA"/>
</dbReference>
<comment type="subcellular location">
    <subcellularLocation>
        <location evidence="6">Endoplasmic reticulum membrane</location>
        <topology evidence="6">Multi-pass membrane protein</topology>
    </subcellularLocation>
    <subcellularLocation>
        <location evidence="1">Membrane</location>
        <topology evidence="1">Multi-pass membrane protein</topology>
    </subcellularLocation>
</comment>
<dbReference type="GO" id="GO:0047874">
    <property type="term" value="F:dolichyldiphosphatase activity"/>
    <property type="evidence" value="ECO:0007669"/>
    <property type="project" value="UniProtKB-UniRule"/>
</dbReference>
<proteinExistence type="inferred from homology"/>
<gene>
    <name evidence="8" type="ORF">DFQ27_002688</name>
</gene>
<dbReference type="SUPFAM" id="SSF48317">
    <property type="entry name" value="Acid phosphatase/Vanadium-dependent haloperoxidase"/>
    <property type="match status" value="1"/>
</dbReference>
<sequence length="235" mass="26741">MSNYPPPTTEPAKSNVPPHYTLTSLSLTHVQFNQGDIISKLLAYITLSPLAILCGYVSVTLTRRELTPAVMLIGQLLNECINLVLKRIVKQARPTEVLGDGYGMPSSHSQFMAYFATYTILLMYKRGAPAGAVVPHVVSILVVVWAALVIYSRVHLYYHTWQQVVAGTVCGMMFGAAWFSFVNHYLRPRGYLDAILDTPLCQWAYVRDTEYMPDSYRREWELWREWRKTNNGKSD</sequence>
<keyword evidence="9" id="KW-1185">Reference proteome</keyword>
<dbReference type="InterPro" id="IPR000326">
    <property type="entry name" value="PAP2/HPO"/>
</dbReference>
<comment type="catalytic activity">
    <reaction evidence="6">
        <text>a di-trans,poly-cis-dolichyl diphosphate + H2O = a di-trans,poly-cis-dolichyl phosphate + phosphate + H(+)</text>
        <dbReference type="Rhea" id="RHEA:14385"/>
        <dbReference type="Rhea" id="RHEA-COMP:19498"/>
        <dbReference type="Rhea" id="RHEA-COMP:19506"/>
        <dbReference type="ChEBI" id="CHEBI:15377"/>
        <dbReference type="ChEBI" id="CHEBI:15378"/>
        <dbReference type="ChEBI" id="CHEBI:43474"/>
        <dbReference type="ChEBI" id="CHEBI:57497"/>
        <dbReference type="ChEBI" id="CHEBI:57683"/>
        <dbReference type="EC" id="3.6.1.43"/>
    </reaction>
</comment>
<dbReference type="PANTHER" id="PTHR11247:SF1">
    <property type="entry name" value="DOLICHYLDIPHOSPHATASE 1"/>
    <property type="match status" value="1"/>
</dbReference>
<evidence type="ECO:0000256" key="5">
    <source>
        <dbReference type="ARBA" id="ARBA00023136"/>
    </source>
</evidence>
<dbReference type="SMART" id="SM00014">
    <property type="entry name" value="acidPPc"/>
    <property type="match status" value="1"/>
</dbReference>